<dbReference type="GO" id="GO:0061343">
    <property type="term" value="P:cell adhesion involved in heart morphogenesis"/>
    <property type="evidence" value="ECO:0007669"/>
    <property type="project" value="TreeGrafter"/>
</dbReference>
<protein>
    <submittedName>
        <fullName evidence="2">Hypp5765 protein</fullName>
    </submittedName>
</protein>
<dbReference type="CDD" id="cd01650">
    <property type="entry name" value="RT_nLTR_like"/>
    <property type="match status" value="1"/>
</dbReference>
<gene>
    <name evidence="2" type="primary">Hypp5765</name>
    <name evidence="2" type="ORF">BLAG_LOCUS3589</name>
</gene>
<dbReference type="Gene3D" id="3.60.10.10">
    <property type="entry name" value="Endonuclease/exonuclease/phosphatase"/>
    <property type="match status" value="1"/>
</dbReference>
<sequence>MSVFFKNRVDDAHGGVLIAISNEFICTQEPQLESDGEMVWVKLQLVGSKSLYICAYYRPHVGDAASLEFLSQSMEKICNQRNNHVWIVGDFNFPGWDWTDPQHPVLKPSCTYPGLHRQFVDLLGDHNMTQIVDKPTRHSNTLDLVLMSNESCVNCVRTLPPIGDHDLVFVEADLRPRKHKAKPRKVFLYKRSNWEKFRDEMSDFKTHFIELANSDIKVDELYNLFTSKLTACVDKYVPSKTTNDRKHLPYITPDLKRLMRKRDRYYRKTMGQNTPERKDRLNQFKKDINKKMKDCYWSYIESVVLDIDVDDSKQGKCCNKQGTKKFWSFLKSLKSERIGVEHLKSDGVLVSESKDKANLLNQQFQSVFTTEPSDDPLPDMGPSTCPSMPDIIIDEDGVKKLLMNLNPHKASGPDHVHAYVLKELSDIISPILQIIFQKSLDSGTVPEPWKGANIAPIYKKGDRYKVENYRPISLTSICCKLMEHIIASTMMSHFDTNDVLYDMQHGFRQGRSCETQLLSLVDDLAANRNNGIQTDMVLMDFAKAFDKVPHRRLIHKLEHYGVRGKPLAWIQAFLTGRTQRVVLEGECSDSVPVPYGVPQGTVLGPILFLAYINDLPNHAAHAKVRLFADDCILQMAVREPQDCVNLQHDIDNICSWEKTWLMQFNPSKCEVMSIPASKTPICYDYILHDTIMNKVSKAKYLGLTISANLSWNCHVDNVSAKPNRTLGMLRRSLWIASVEAKGRAYMALVRPSLEYASSVWDPHTADQVSRVEAVQRRAARYVCNNYKRTASVTAMITDLEWQPLSYRRKTARLTTMFKILHNTISVPHTSSLVPAARCSRRTNHAFKLQTIACKTNYNRLSFFPRTIQEWNELEPSVAEAESLSQFKAELGRASLH</sequence>
<dbReference type="SUPFAM" id="SSF56219">
    <property type="entry name" value="DNase I-like"/>
    <property type="match status" value="1"/>
</dbReference>
<dbReference type="InterPro" id="IPR043502">
    <property type="entry name" value="DNA/RNA_pol_sf"/>
</dbReference>
<dbReference type="Proteomes" id="UP000838412">
    <property type="component" value="Chromosome 10"/>
</dbReference>
<keyword evidence="3" id="KW-1185">Reference proteome</keyword>
<proteinExistence type="predicted"/>
<dbReference type="GO" id="GO:0003824">
    <property type="term" value="F:catalytic activity"/>
    <property type="evidence" value="ECO:0007669"/>
    <property type="project" value="InterPro"/>
</dbReference>
<organism evidence="2 3">
    <name type="scientific">Branchiostoma lanceolatum</name>
    <name type="common">Common lancelet</name>
    <name type="synonym">Amphioxus lanceolatum</name>
    <dbReference type="NCBI Taxonomy" id="7740"/>
    <lineage>
        <taxon>Eukaryota</taxon>
        <taxon>Metazoa</taxon>
        <taxon>Chordata</taxon>
        <taxon>Cephalochordata</taxon>
        <taxon>Leptocardii</taxon>
        <taxon>Amphioxiformes</taxon>
        <taxon>Branchiostomatidae</taxon>
        <taxon>Branchiostoma</taxon>
    </lineage>
</organism>
<evidence type="ECO:0000313" key="2">
    <source>
        <dbReference type="EMBL" id="CAH1239238.1"/>
    </source>
</evidence>
<evidence type="ECO:0000259" key="1">
    <source>
        <dbReference type="PROSITE" id="PS50878"/>
    </source>
</evidence>
<name>A0A8J9WGA9_BRALA</name>
<feature type="domain" description="Reverse transcriptase" evidence="1">
    <location>
        <begin position="438"/>
        <end position="705"/>
    </location>
</feature>
<dbReference type="Pfam" id="PF00078">
    <property type="entry name" value="RVT_1"/>
    <property type="match status" value="1"/>
</dbReference>
<dbReference type="InterPro" id="IPR036691">
    <property type="entry name" value="Endo/exonu/phosph_ase_sf"/>
</dbReference>
<dbReference type="PROSITE" id="PS50878">
    <property type="entry name" value="RT_POL"/>
    <property type="match status" value="1"/>
</dbReference>
<dbReference type="GO" id="GO:0031012">
    <property type="term" value="C:extracellular matrix"/>
    <property type="evidence" value="ECO:0007669"/>
    <property type="project" value="TreeGrafter"/>
</dbReference>
<evidence type="ECO:0000313" key="3">
    <source>
        <dbReference type="Proteomes" id="UP000838412"/>
    </source>
</evidence>
<dbReference type="AlphaFoldDB" id="A0A8J9WGA9"/>
<dbReference type="PANTHER" id="PTHR33395:SF22">
    <property type="entry name" value="REVERSE TRANSCRIPTASE DOMAIN-CONTAINING PROTEIN"/>
    <property type="match status" value="1"/>
</dbReference>
<dbReference type="InterPro" id="IPR005135">
    <property type="entry name" value="Endo/exonuclease/phosphatase"/>
</dbReference>
<dbReference type="GO" id="GO:0007508">
    <property type="term" value="P:larval heart development"/>
    <property type="evidence" value="ECO:0007669"/>
    <property type="project" value="TreeGrafter"/>
</dbReference>
<dbReference type="OrthoDB" id="6143588at2759"/>
<dbReference type="InterPro" id="IPR000477">
    <property type="entry name" value="RT_dom"/>
</dbReference>
<dbReference type="Pfam" id="PF14529">
    <property type="entry name" value="Exo_endo_phos_2"/>
    <property type="match status" value="1"/>
</dbReference>
<dbReference type="EMBL" id="OV696695">
    <property type="protein sequence ID" value="CAH1239238.1"/>
    <property type="molecule type" value="Genomic_DNA"/>
</dbReference>
<accession>A0A8J9WGA9</accession>
<dbReference type="SUPFAM" id="SSF56672">
    <property type="entry name" value="DNA/RNA polymerases"/>
    <property type="match status" value="1"/>
</dbReference>
<reference evidence="2" key="1">
    <citation type="submission" date="2022-01" db="EMBL/GenBank/DDBJ databases">
        <authorList>
            <person name="Braso-Vives M."/>
        </authorList>
    </citation>
    <scope>NUCLEOTIDE SEQUENCE</scope>
</reference>
<dbReference type="PANTHER" id="PTHR33395">
    <property type="entry name" value="TRANSCRIPTASE, PUTATIVE-RELATED-RELATED"/>
    <property type="match status" value="1"/>
</dbReference>